<comment type="caution">
    <text evidence="3">The sequence shown here is derived from an EMBL/GenBank/DDBJ whole genome shotgun (WGS) entry which is preliminary data.</text>
</comment>
<protein>
    <recommendedName>
        <fullName evidence="2">Activator of Hsp90 ATPase homologue 1/2-like C-terminal domain-containing protein</fullName>
    </recommendedName>
</protein>
<dbReference type="Pfam" id="PF08327">
    <property type="entry name" value="AHSA1"/>
    <property type="match status" value="1"/>
</dbReference>
<comment type="similarity">
    <text evidence="1">Belongs to the AHA1 family.</text>
</comment>
<evidence type="ECO:0000313" key="3">
    <source>
        <dbReference type="EMBL" id="KXK27296.1"/>
    </source>
</evidence>
<feature type="domain" description="Activator of Hsp90 ATPase homologue 1/2-like C-terminal" evidence="2">
    <location>
        <begin position="11"/>
        <end position="134"/>
    </location>
</feature>
<evidence type="ECO:0000313" key="4">
    <source>
        <dbReference type="Proteomes" id="UP000070457"/>
    </source>
</evidence>
<organism evidence="3 4">
    <name type="scientific">candidate division WS6 bacterium OLB20</name>
    <dbReference type="NCBI Taxonomy" id="1617426"/>
    <lineage>
        <taxon>Bacteria</taxon>
        <taxon>Candidatus Dojkabacteria</taxon>
    </lineage>
</organism>
<sequence length="138" mass="15498">MDPITVQTVVKAPLDHVWKCWTTPEDINSWAFASADWEARESVNDVVTGGTFNTVMAAKDGSAAFDFSGVYTVVEEGSLIEYDLDDQRHVVVKFTETPEGVIVTQTFDPESENARDMQQEGWQAILNNFKSYAERTVR</sequence>
<name>A0A136M093_9BACT</name>
<dbReference type="InterPro" id="IPR013538">
    <property type="entry name" value="ASHA1/2-like_C"/>
</dbReference>
<evidence type="ECO:0000256" key="1">
    <source>
        <dbReference type="ARBA" id="ARBA00006817"/>
    </source>
</evidence>
<dbReference type="PATRIC" id="fig|1617426.3.peg.166"/>
<evidence type="ECO:0000259" key="2">
    <source>
        <dbReference type="Pfam" id="PF08327"/>
    </source>
</evidence>
<dbReference type="InterPro" id="IPR023393">
    <property type="entry name" value="START-like_dom_sf"/>
</dbReference>
<dbReference type="STRING" id="1617426.TR69_WS6001000171"/>
<reference evidence="3 4" key="1">
    <citation type="submission" date="2015-02" db="EMBL/GenBank/DDBJ databases">
        <title>Improved understanding of the partial-nitritation anammox process through 23 genomes representing the majority of the microbial community.</title>
        <authorList>
            <person name="Speth D.R."/>
            <person name="In T Zandt M."/>
            <person name="Guerrero Cruz S."/>
            <person name="Jetten M.S."/>
            <person name="Dutilh B.E."/>
        </authorList>
    </citation>
    <scope>NUCLEOTIDE SEQUENCE [LARGE SCALE GENOMIC DNA]</scope>
    <source>
        <strain evidence="3">OLB20</strain>
    </source>
</reference>
<dbReference type="EMBL" id="JYNZ01000002">
    <property type="protein sequence ID" value="KXK27296.1"/>
    <property type="molecule type" value="Genomic_DNA"/>
</dbReference>
<dbReference type="SUPFAM" id="SSF55961">
    <property type="entry name" value="Bet v1-like"/>
    <property type="match status" value="1"/>
</dbReference>
<dbReference type="Gene3D" id="3.30.530.20">
    <property type="match status" value="1"/>
</dbReference>
<dbReference type="Proteomes" id="UP000070457">
    <property type="component" value="Unassembled WGS sequence"/>
</dbReference>
<dbReference type="AlphaFoldDB" id="A0A136M093"/>
<proteinExistence type="inferred from homology"/>
<gene>
    <name evidence="3" type="ORF">TR69_WS6001000171</name>
</gene>
<accession>A0A136M093</accession>